<evidence type="ECO:0000313" key="2">
    <source>
        <dbReference type="EMBL" id="GLJ60263.1"/>
    </source>
</evidence>
<evidence type="ECO:0000256" key="1">
    <source>
        <dbReference type="SAM" id="MobiDB-lite"/>
    </source>
</evidence>
<reference evidence="2" key="2">
    <citation type="submission" date="2023-01" db="EMBL/GenBank/DDBJ databases">
        <authorList>
            <person name="Sun Q."/>
            <person name="Evtushenko L."/>
        </authorList>
    </citation>
    <scope>NUCLEOTIDE SEQUENCE</scope>
    <source>
        <strain evidence="2">VKM Ac-1020</strain>
    </source>
</reference>
<name>A0A9W6H182_9MICO</name>
<dbReference type="Proteomes" id="UP001142462">
    <property type="component" value="Unassembled WGS sequence"/>
</dbReference>
<dbReference type="EMBL" id="BSEJ01000001">
    <property type="protein sequence ID" value="GLJ60263.1"/>
    <property type="molecule type" value="Genomic_DNA"/>
</dbReference>
<evidence type="ECO:0000313" key="3">
    <source>
        <dbReference type="Proteomes" id="UP001142462"/>
    </source>
</evidence>
<protein>
    <recommendedName>
        <fullName evidence="4">DUF2188 domain-containing protein</fullName>
    </recommendedName>
</protein>
<dbReference type="Pfam" id="PF09954">
    <property type="entry name" value="DUF2188"/>
    <property type="match status" value="1"/>
</dbReference>
<organism evidence="2 3">
    <name type="scientific">Microbacterium barkeri</name>
    <dbReference type="NCBI Taxonomy" id="33917"/>
    <lineage>
        <taxon>Bacteria</taxon>
        <taxon>Bacillati</taxon>
        <taxon>Actinomycetota</taxon>
        <taxon>Actinomycetes</taxon>
        <taxon>Micrococcales</taxon>
        <taxon>Microbacteriaceae</taxon>
        <taxon>Microbacterium</taxon>
    </lineage>
</organism>
<dbReference type="InterPro" id="IPR018691">
    <property type="entry name" value="DUF2188"/>
</dbReference>
<comment type="caution">
    <text evidence="2">The sequence shown here is derived from an EMBL/GenBank/DDBJ whole genome shotgun (WGS) entry which is preliminary data.</text>
</comment>
<gene>
    <name evidence="2" type="ORF">GCM10017576_03920</name>
</gene>
<evidence type="ECO:0008006" key="4">
    <source>
        <dbReference type="Google" id="ProtNLM"/>
    </source>
</evidence>
<keyword evidence="3" id="KW-1185">Reference proteome</keyword>
<dbReference type="AlphaFoldDB" id="A0A9W6H182"/>
<accession>A0A9W6H182</accession>
<proteinExistence type="predicted"/>
<feature type="region of interest" description="Disordered" evidence="1">
    <location>
        <begin position="50"/>
        <end position="94"/>
    </location>
</feature>
<dbReference type="RefSeq" id="WP_271171985.1">
    <property type="nucleotide sequence ID" value="NZ_BSEJ01000001.1"/>
</dbReference>
<reference evidence="2" key="1">
    <citation type="journal article" date="2014" name="Int. J. Syst. Evol. Microbiol.">
        <title>Complete genome sequence of Corynebacterium casei LMG S-19264T (=DSM 44701T), isolated from a smear-ripened cheese.</title>
        <authorList>
            <consortium name="US DOE Joint Genome Institute (JGI-PGF)"/>
            <person name="Walter F."/>
            <person name="Albersmeier A."/>
            <person name="Kalinowski J."/>
            <person name="Ruckert C."/>
        </authorList>
    </citation>
    <scope>NUCLEOTIDE SEQUENCE</scope>
    <source>
        <strain evidence="2">VKM Ac-1020</strain>
    </source>
</reference>
<sequence length="94" mass="9910">MTGTHVETFAKRGQWISRVAGDTELSQSSASREEAIEAGRALAERLGVPHRVVDSEPTGVASDEQSGADAAEVADEMLPDTTDERGMPLDNPSG</sequence>